<sequence length="132" mass="14194">MARYSPTVVDHFTNPRNAGELEDPDVRAFIGNPVCGDQIMLTATVTDGTITEIRFRAHGCAASLATASVLTEAAQGLPITDLEQWDDAYVTSLLGGLGPDQRHVATLGRQVAHRLVRNHREGVDDEAPLVCS</sequence>
<dbReference type="EMBL" id="SRID01000004">
    <property type="protein sequence ID" value="TGB18957.1"/>
    <property type="molecule type" value="Genomic_DNA"/>
</dbReference>
<keyword evidence="3" id="KW-1185">Reference proteome</keyword>
<protein>
    <submittedName>
        <fullName evidence="2">Iron-sulfur cluster assembly scaffold protein</fullName>
    </submittedName>
</protein>
<reference evidence="2 3" key="1">
    <citation type="submission" date="2019-03" db="EMBL/GenBank/DDBJ databases">
        <authorList>
            <person name="Gonzalez-Pimentel J.L."/>
        </authorList>
    </citation>
    <scope>NUCLEOTIDE SEQUENCE [LARGE SCALE GENOMIC DNA]</scope>
    <source>
        <strain evidence="2 3">JCM 31289</strain>
    </source>
</reference>
<dbReference type="GO" id="GO:0005506">
    <property type="term" value="F:iron ion binding"/>
    <property type="evidence" value="ECO:0007669"/>
    <property type="project" value="InterPro"/>
</dbReference>
<evidence type="ECO:0000313" key="3">
    <source>
        <dbReference type="Proteomes" id="UP000297948"/>
    </source>
</evidence>
<dbReference type="Proteomes" id="UP000297948">
    <property type="component" value="Unassembled WGS sequence"/>
</dbReference>
<proteinExistence type="predicted"/>
<organism evidence="2 3">
    <name type="scientific">Streptomyces palmae</name>
    <dbReference type="NCBI Taxonomy" id="1701085"/>
    <lineage>
        <taxon>Bacteria</taxon>
        <taxon>Bacillati</taxon>
        <taxon>Actinomycetota</taxon>
        <taxon>Actinomycetes</taxon>
        <taxon>Kitasatosporales</taxon>
        <taxon>Streptomycetaceae</taxon>
        <taxon>Streptomyces</taxon>
    </lineage>
</organism>
<dbReference type="CDD" id="cd06664">
    <property type="entry name" value="IscU_like"/>
    <property type="match status" value="1"/>
</dbReference>
<dbReference type="AlphaFoldDB" id="A0A4Z0HDM2"/>
<dbReference type="SUPFAM" id="SSF82649">
    <property type="entry name" value="SufE/NifU"/>
    <property type="match status" value="1"/>
</dbReference>
<dbReference type="Pfam" id="PF01592">
    <property type="entry name" value="NifU_N"/>
    <property type="match status" value="1"/>
</dbReference>
<name>A0A4Z0HDM2_9ACTN</name>
<dbReference type="OrthoDB" id="9808097at2"/>
<dbReference type="PANTHER" id="PTHR10093">
    <property type="entry name" value="IRON-SULFUR CLUSTER ASSEMBLY ENZYME NIFU HOMOLOG"/>
    <property type="match status" value="1"/>
</dbReference>
<dbReference type="InterPro" id="IPR002871">
    <property type="entry name" value="NIF_FeS_clus_asmbl_NifU_N"/>
</dbReference>
<dbReference type="Gene3D" id="3.90.1010.10">
    <property type="match status" value="1"/>
</dbReference>
<dbReference type="GO" id="GO:0016226">
    <property type="term" value="P:iron-sulfur cluster assembly"/>
    <property type="evidence" value="ECO:0007669"/>
    <property type="project" value="InterPro"/>
</dbReference>
<comment type="caution">
    <text evidence="2">The sequence shown here is derived from an EMBL/GenBank/DDBJ whole genome shotgun (WGS) entry which is preliminary data.</text>
</comment>
<dbReference type="GO" id="GO:0051536">
    <property type="term" value="F:iron-sulfur cluster binding"/>
    <property type="evidence" value="ECO:0007669"/>
    <property type="project" value="InterPro"/>
</dbReference>
<feature type="domain" description="NIF system FeS cluster assembly NifU N-terminal" evidence="1">
    <location>
        <begin position="4"/>
        <end position="120"/>
    </location>
</feature>
<evidence type="ECO:0000259" key="1">
    <source>
        <dbReference type="Pfam" id="PF01592"/>
    </source>
</evidence>
<gene>
    <name evidence="2" type="ORF">E4099_01060</name>
</gene>
<evidence type="ECO:0000313" key="2">
    <source>
        <dbReference type="EMBL" id="TGB18957.1"/>
    </source>
</evidence>
<dbReference type="RefSeq" id="WP_135336963.1">
    <property type="nucleotide sequence ID" value="NZ_JBHLTX010000017.1"/>
</dbReference>
<accession>A0A4Z0HDM2</accession>